<name>A0AA38JJ95_9AGAR</name>
<evidence type="ECO:0000256" key="1">
    <source>
        <dbReference type="SAM" id="MobiDB-lite"/>
    </source>
</evidence>
<gene>
    <name evidence="2" type="ORF">DFJ43DRAFT_1039797</name>
</gene>
<comment type="caution">
    <text evidence="2">The sequence shown here is derived from an EMBL/GenBank/DDBJ whole genome shotgun (WGS) entry which is preliminary data.</text>
</comment>
<reference evidence="2" key="2">
    <citation type="journal article" date="2023" name="Proc. Natl. Acad. Sci. U.S.A.">
        <title>A global phylogenomic analysis of the shiitake genus Lentinula.</title>
        <authorList>
            <person name="Sierra-Patev S."/>
            <person name="Min B."/>
            <person name="Naranjo-Ortiz M."/>
            <person name="Looney B."/>
            <person name="Konkel Z."/>
            <person name="Slot J.C."/>
            <person name="Sakamoto Y."/>
            <person name="Steenwyk J.L."/>
            <person name="Rokas A."/>
            <person name="Carro J."/>
            <person name="Camarero S."/>
            <person name="Ferreira P."/>
            <person name="Molpeceres G."/>
            <person name="Ruiz-Duenas F.J."/>
            <person name="Serrano A."/>
            <person name="Henrissat B."/>
            <person name="Drula E."/>
            <person name="Hughes K.W."/>
            <person name="Mata J.L."/>
            <person name="Ishikawa N.K."/>
            <person name="Vargas-Isla R."/>
            <person name="Ushijima S."/>
            <person name="Smith C.A."/>
            <person name="Donoghue J."/>
            <person name="Ahrendt S."/>
            <person name="Andreopoulos W."/>
            <person name="He G."/>
            <person name="LaButti K."/>
            <person name="Lipzen A."/>
            <person name="Ng V."/>
            <person name="Riley R."/>
            <person name="Sandor L."/>
            <person name="Barry K."/>
            <person name="Martinez A.T."/>
            <person name="Xiao Y."/>
            <person name="Gibbons J.G."/>
            <person name="Terashima K."/>
            <person name="Grigoriev I.V."/>
            <person name="Hibbett D."/>
        </authorList>
    </citation>
    <scope>NUCLEOTIDE SEQUENCE</scope>
    <source>
        <strain evidence="2">ET3784</strain>
    </source>
</reference>
<reference evidence="2" key="1">
    <citation type="submission" date="2022-08" db="EMBL/GenBank/DDBJ databases">
        <authorList>
            <consortium name="DOE Joint Genome Institute"/>
            <person name="Min B."/>
            <person name="Sierra-Patev S."/>
            <person name="Naranjo-Ortiz M."/>
            <person name="Looney B."/>
            <person name="Konkel Z."/>
            <person name="Slot J.C."/>
            <person name="Sakamoto Y."/>
            <person name="Steenwyk J.L."/>
            <person name="Rokas A."/>
            <person name="Carro J."/>
            <person name="Camarero S."/>
            <person name="Ferreira P."/>
            <person name="Molpeceres G."/>
            <person name="Ruiz-duenas F.J."/>
            <person name="Serrano A."/>
            <person name="Henrissat B."/>
            <person name="Drula E."/>
            <person name="Hughes K.W."/>
            <person name="Mata J.L."/>
            <person name="Ishikawa N.K."/>
            <person name="Vargas-Isla R."/>
            <person name="Ushijima S."/>
            <person name="Smith C.A."/>
            <person name="Ahrendt S."/>
            <person name="Andreopoulos W."/>
            <person name="He G."/>
            <person name="LaButti K."/>
            <person name="Lipzen A."/>
            <person name="Ng V."/>
            <person name="Riley R."/>
            <person name="Sandor L."/>
            <person name="Barry K."/>
            <person name="Martinez A.T."/>
            <person name="Xiao Y."/>
            <person name="Gibbons J.G."/>
            <person name="Terashima K."/>
            <person name="Hibbett D.S."/>
            <person name="Grigoriev I.V."/>
        </authorList>
    </citation>
    <scope>NUCLEOTIDE SEQUENCE</scope>
    <source>
        <strain evidence="2">ET3784</strain>
    </source>
</reference>
<proteinExistence type="predicted"/>
<protein>
    <submittedName>
        <fullName evidence="2">Uncharacterized protein</fullName>
    </submittedName>
</protein>
<feature type="region of interest" description="Disordered" evidence="1">
    <location>
        <begin position="203"/>
        <end position="228"/>
    </location>
</feature>
<organism evidence="2 3">
    <name type="scientific">Lentinula guzmanii</name>
    <dbReference type="NCBI Taxonomy" id="2804957"/>
    <lineage>
        <taxon>Eukaryota</taxon>
        <taxon>Fungi</taxon>
        <taxon>Dikarya</taxon>
        <taxon>Basidiomycota</taxon>
        <taxon>Agaricomycotina</taxon>
        <taxon>Agaricomycetes</taxon>
        <taxon>Agaricomycetidae</taxon>
        <taxon>Agaricales</taxon>
        <taxon>Marasmiineae</taxon>
        <taxon>Omphalotaceae</taxon>
        <taxon>Lentinula</taxon>
    </lineage>
</organism>
<dbReference type="EMBL" id="JANVFO010000028">
    <property type="protein sequence ID" value="KAJ3731765.1"/>
    <property type="molecule type" value="Genomic_DNA"/>
</dbReference>
<dbReference type="AlphaFoldDB" id="A0AA38JJ95"/>
<accession>A0AA38JJ95</accession>
<sequence length="228" mass="25427">MGPDFLEDTAYIGVLQSINDRGTLNQAAELLDDLEEAQDHVDLEFDSAENVGTDDNESAALDMPELMASIKEVSKGISEKTAQEYARLIKQCETFVHERKLVLEEFKFFCAKPHSQSAQCLAAWIMHYCDEINLDNTAKHPFIERATFTHAQKMRAAATFGFGRIHGLGMQAWHQSEITGKWLGNPSVSETLSSYMLSLRRRKTQKGETATSARAIASPATLSETPRI</sequence>
<keyword evidence="3" id="KW-1185">Reference proteome</keyword>
<dbReference type="Proteomes" id="UP001176059">
    <property type="component" value="Unassembled WGS sequence"/>
</dbReference>
<evidence type="ECO:0000313" key="3">
    <source>
        <dbReference type="Proteomes" id="UP001176059"/>
    </source>
</evidence>
<evidence type="ECO:0000313" key="2">
    <source>
        <dbReference type="EMBL" id="KAJ3731765.1"/>
    </source>
</evidence>